<feature type="region of interest" description="Disordered" evidence="1">
    <location>
        <begin position="52"/>
        <end position="74"/>
    </location>
</feature>
<sequence length="74" mass="8444">MRYKKGRKKEEKIKTTINYYDQEGEEDKETVTAEPKMISLVLWSVRTCLARPSKRPPATATDNASLNDLATLGR</sequence>
<evidence type="ECO:0000256" key="1">
    <source>
        <dbReference type="SAM" id="MobiDB-lite"/>
    </source>
</evidence>
<organism evidence="2 3">
    <name type="scientific">Portunus trituberculatus</name>
    <name type="common">Swimming crab</name>
    <name type="synonym">Neptunus trituberculatus</name>
    <dbReference type="NCBI Taxonomy" id="210409"/>
    <lineage>
        <taxon>Eukaryota</taxon>
        <taxon>Metazoa</taxon>
        <taxon>Ecdysozoa</taxon>
        <taxon>Arthropoda</taxon>
        <taxon>Crustacea</taxon>
        <taxon>Multicrustacea</taxon>
        <taxon>Malacostraca</taxon>
        <taxon>Eumalacostraca</taxon>
        <taxon>Eucarida</taxon>
        <taxon>Decapoda</taxon>
        <taxon>Pleocyemata</taxon>
        <taxon>Brachyura</taxon>
        <taxon>Eubrachyura</taxon>
        <taxon>Portunoidea</taxon>
        <taxon>Portunidae</taxon>
        <taxon>Portuninae</taxon>
        <taxon>Portunus</taxon>
    </lineage>
</organism>
<dbReference type="Proteomes" id="UP000324222">
    <property type="component" value="Unassembled WGS sequence"/>
</dbReference>
<dbReference type="EMBL" id="VSRR010065484">
    <property type="protein sequence ID" value="MPC84464.1"/>
    <property type="molecule type" value="Genomic_DNA"/>
</dbReference>
<reference evidence="2 3" key="1">
    <citation type="submission" date="2019-05" db="EMBL/GenBank/DDBJ databases">
        <title>Another draft genome of Portunus trituberculatus and its Hox gene families provides insights of decapod evolution.</title>
        <authorList>
            <person name="Jeong J.-H."/>
            <person name="Song I."/>
            <person name="Kim S."/>
            <person name="Choi T."/>
            <person name="Kim D."/>
            <person name="Ryu S."/>
            <person name="Kim W."/>
        </authorList>
    </citation>
    <scope>NUCLEOTIDE SEQUENCE [LARGE SCALE GENOMIC DNA]</scope>
    <source>
        <tissue evidence="2">Muscle</tissue>
    </source>
</reference>
<proteinExistence type="predicted"/>
<evidence type="ECO:0000313" key="3">
    <source>
        <dbReference type="Proteomes" id="UP000324222"/>
    </source>
</evidence>
<name>A0A5B7IW92_PORTR</name>
<accession>A0A5B7IW92</accession>
<protein>
    <submittedName>
        <fullName evidence="2">Uncharacterized protein</fullName>
    </submittedName>
</protein>
<gene>
    <name evidence="2" type="ORF">E2C01_079202</name>
</gene>
<evidence type="ECO:0000313" key="2">
    <source>
        <dbReference type="EMBL" id="MPC84464.1"/>
    </source>
</evidence>
<dbReference type="AlphaFoldDB" id="A0A5B7IW92"/>
<comment type="caution">
    <text evidence="2">The sequence shown here is derived from an EMBL/GenBank/DDBJ whole genome shotgun (WGS) entry which is preliminary data.</text>
</comment>
<keyword evidence="3" id="KW-1185">Reference proteome</keyword>